<dbReference type="InterPro" id="IPR012887">
    <property type="entry name" value="GDP_fucose_pyrophosphorylase"/>
</dbReference>
<dbReference type="PRINTS" id="PR00959">
    <property type="entry name" value="MEVGALKINASE"/>
</dbReference>
<protein>
    <recommendedName>
        <fullName evidence="9">L-fucose kinase</fullName>
        <ecNumber evidence="8">2.7.1.52</ecNumber>
    </recommendedName>
</protein>
<evidence type="ECO:0000259" key="10">
    <source>
        <dbReference type="Pfam" id="PF00288"/>
    </source>
</evidence>
<evidence type="ECO:0000259" key="11">
    <source>
        <dbReference type="Pfam" id="PF07959"/>
    </source>
</evidence>
<dbReference type="GO" id="GO:0042352">
    <property type="term" value="P:GDP-L-fucose salvage"/>
    <property type="evidence" value="ECO:0007669"/>
    <property type="project" value="UniProtKB-ARBA"/>
</dbReference>
<keyword evidence="3" id="KW-0418">Kinase</keyword>
<feature type="domain" description="GHMP kinase N-terminal" evidence="10">
    <location>
        <begin position="832"/>
        <end position="903"/>
    </location>
</feature>
<accession>A0A8C4SSK8</accession>
<keyword evidence="1" id="KW-0808">Transferase</keyword>
<dbReference type="InterPro" id="IPR052203">
    <property type="entry name" value="GHMP_Kinase-Related"/>
</dbReference>
<dbReference type="PANTHER" id="PTHR32463">
    <property type="entry name" value="L-FUCOSE KINASE"/>
    <property type="match status" value="1"/>
</dbReference>
<evidence type="ECO:0000256" key="3">
    <source>
        <dbReference type="ARBA" id="ARBA00022777"/>
    </source>
</evidence>
<evidence type="ECO:0000256" key="7">
    <source>
        <dbReference type="ARBA" id="ARBA00059365"/>
    </source>
</evidence>
<reference evidence="13" key="3">
    <citation type="submission" date="2025-09" db="UniProtKB">
        <authorList>
            <consortium name="Ensembl"/>
        </authorList>
    </citation>
    <scope>IDENTIFICATION</scope>
</reference>
<proteinExistence type="inferred from homology"/>
<dbReference type="SUPFAM" id="SSF55060">
    <property type="entry name" value="GHMP Kinase, C-terminal domain"/>
    <property type="match status" value="1"/>
</dbReference>
<keyword evidence="14" id="KW-1185">Reference proteome</keyword>
<dbReference type="Pfam" id="PF00288">
    <property type="entry name" value="GHMP_kinases_N"/>
    <property type="match status" value="1"/>
</dbReference>
<dbReference type="Gene3D" id="3.30.230.120">
    <property type="match status" value="1"/>
</dbReference>
<comment type="function">
    <text evidence="7">Takes part in the salvage pathway for reutilization of fucose from the degradation of oligosaccharides.</text>
</comment>
<evidence type="ECO:0000256" key="6">
    <source>
        <dbReference type="ARBA" id="ARBA00052616"/>
    </source>
</evidence>
<feature type="domain" description="GHMP kinase C-terminal" evidence="12">
    <location>
        <begin position="986"/>
        <end position="1064"/>
    </location>
</feature>
<gene>
    <name evidence="13" type="primary">FCSK</name>
    <name evidence="13" type="synonym">LOC114657433</name>
</gene>
<evidence type="ECO:0000256" key="2">
    <source>
        <dbReference type="ARBA" id="ARBA00022741"/>
    </source>
</evidence>
<comment type="similarity">
    <text evidence="5">Belongs to the GHMP kinase family.</text>
</comment>
<dbReference type="PANTHER" id="PTHR32463:SF0">
    <property type="entry name" value="L-FUCOSE KINASE"/>
    <property type="match status" value="1"/>
</dbReference>
<evidence type="ECO:0000259" key="12">
    <source>
        <dbReference type="Pfam" id="PF08544"/>
    </source>
</evidence>
<dbReference type="InterPro" id="IPR020568">
    <property type="entry name" value="Ribosomal_Su5_D2-typ_SF"/>
</dbReference>
<name>A0A8C4SSK8_ERPCA</name>
<dbReference type="Proteomes" id="UP000694620">
    <property type="component" value="Chromosome 9"/>
</dbReference>
<dbReference type="Ensembl" id="ENSECRT00000019470.1">
    <property type="protein sequence ID" value="ENSECRP00000019077.1"/>
    <property type="gene ID" value="ENSECRG00000012755.1"/>
</dbReference>
<feature type="domain" description="GDP-fucose pyrophosphorylase" evidence="11">
    <location>
        <begin position="87"/>
        <end position="510"/>
    </location>
</feature>
<comment type="catalytic activity">
    <reaction evidence="6">
        <text>L-fucose + ATP = beta-L-fucose 1-phosphate + ADP + H(+)</text>
        <dbReference type="Rhea" id="RHEA:13241"/>
        <dbReference type="ChEBI" id="CHEBI:2181"/>
        <dbReference type="ChEBI" id="CHEBI:15378"/>
        <dbReference type="ChEBI" id="CHEBI:30616"/>
        <dbReference type="ChEBI" id="CHEBI:57268"/>
        <dbReference type="ChEBI" id="CHEBI:456216"/>
        <dbReference type="EC" id="2.7.1.52"/>
    </reaction>
</comment>
<dbReference type="Pfam" id="PF07959">
    <property type="entry name" value="Fucose_pyrophosphorylase"/>
    <property type="match status" value="1"/>
</dbReference>
<organism evidence="13 14">
    <name type="scientific">Erpetoichthys calabaricus</name>
    <name type="common">Rope fish</name>
    <name type="synonym">Calamoichthys calabaricus</name>
    <dbReference type="NCBI Taxonomy" id="27687"/>
    <lineage>
        <taxon>Eukaryota</taxon>
        <taxon>Metazoa</taxon>
        <taxon>Chordata</taxon>
        <taxon>Craniata</taxon>
        <taxon>Vertebrata</taxon>
        <taxon>Euteleostomi</taxon>
        <taxon>Actinopterygii</taxon>
        <taxon>Polypteriformes</taxon>
        <taxon>Polypteridae</taxon>
        <taxon>Erpetoichthys</taxon>
    </lineage>
</organism>
<dbReference type="EC" id="2.7.1.52" evidence="8"/>
<dbReference type="GeneTree" id="ENSGT00390000002251"/>
<reference evidence="13" key="1">
    <citation type="submission" date="2021-06" db="EMBL/GenBank/DDBJ databases">
        <authorList>
            <consortium name="Wellcome Sanger Institute Data Sharing"/>
        </authorList>
    </citation>
    <scope>NUCLEOTIDE SEQUENCE [LARGE SCALE GENOMIC DNA]</scope>
</reference>
<dbReference type="InterPro" id="IPR036554">
    <property type="entry name" value="GHMP_kinase_C_sf"/>
</dbReference>
<dbReference type="FunFam" id="3.30.230.120:FF:000001">
    <property type="entry name" value="L-fucose kinase"/>
    <property type="match status" value="1"/>
</dbReference>
<dbReference type="InterPro" id="IPR006204">
    <property type="entry name" value="GHMP_kinase_N_dom"/>
</dbReference>
<keyword evidence="2" id="KW-0547">Nucleotide-binding</keyword>
<dbReference type="GO" id="GO:0005524">
    <property type="term" value="F:ATP binding"/>
    <property type="evidence" value="ECO:0007669"/>
    <property type="project" value="UniProtKB-KW"/>
</dbReference>
<evidence type="ECO:0000256" key="8">
    <source>
        <dbReference type="ARBA" id="ARBA00066363"/>
    </source>
</evidence>
<reference evidence="13" key="2">
    <citation type="submission" date="2025-08" db="UniProtKB">
        <authorList>
            <consortium name="Ensembl"/>
        </authorList>
    </citation>
    <scope>IDENTIFICATION</scope>
</reference>
<dbReference type="InterPro" id="IPR013750">
    <property type="entry name" value="GHMP_kinase_C_dom"/>
</dbReference>
<evidence type="ECO:0000313" key="14">
    <source>
        <dbReference type="Proteomes" id="UP000694620"/>
    </source>
</evidence>
<dbReference type="Pfam" id="PF08544">
    <property type="entry name" value="GHMP_kinases_C"/>
    <property type="match status" value="1"/>
</dbReference>
<keyword evidence="4" id="KW-0067">ATP-binding</keyword>
<evidence type="ECO:0000256" key="9">
    <source>
        <dbReference type="ARBA" id="ARBA00071656"/>
    </source>
</evidence>
<evidence type="ECO:0000256" key="4">
    <source>
        <dbReference type="ARBA" id="ARBA00022840"/>
    </source>
</evidence>
<evidence type="ECO:0000313" key="13">
    <source>
        <dbReference type="Ensembl" id="ENSECRP00000019077.1"/>
    </source>
</evidence>
<sequence>MERRMRATPPVRWTVIVLTCQYKDSVHVFQQELVFRQKRGWISSETLLLTVADPQAALGSGGATLNALLVAAEHLSARHGYTVISSDALKGARILILHMGRDFPFDNCGRAFSWLPTESPPEFVDEPAEGPVCNIDLLLNCFTHKVAPGSPPGVWVSSSDMLIQIPTALDISWTGFTGVKVFSLPGDVEYAKNHGVYLTDHQGRVCDIIYRGSSCQIQACALQDGKVPLVSGIVFFSKDVAELLLQTHVTHPLDACTYLGLDSGAPPLQLSLFFDILLCLACNVTQEEYLNGQRHGNSKEQVDGTLRNARTVLWKELRGIPLTLEYIPNGTYNYMSLSGDQHIRNMTQRLRDTLGRNTTNMTWVYVENPQLLQRDCIVINSILEGDVIVAAGSVIQHCHLRGPLTVKSGCILSGIDLQSSISLQDCTLSDIIIQGHYVKLGDERRRVFTVLGRQDNLEVSLADSMSSFLNNSWTELFKRTGIRIGELWQPAEEDGKSLSLYDTHLFPVLHMHGPVGMEGVLWLSGLNKDDRLSLWRAAWRMSMREILNCLDQEAELNWRKELFFQTARLQAQDTLRNRMNCSLWPLIRAAVQENQQNDLLAALDTVAAETPHPGVAARTLATVADVLGCMAERKGGLRSGPAANPVWNSAFRLLETGELQSGVKALAAERKNWLSRPDLLVRAARHYEAAGQILIRQAVATAREFIKIGNCDAPPFNQWVEVECPARLDIAGGWSDTPPITFEHGGAVVNIAVQVDGRRPIGARACRVSDPCLLLISHSGSQGHQVTTETICRTMKDINDYCQPHAPNALLKAACICAELIQFSSKHSMQEQLVNNFGGGFEIQCWSTLPHGSGLGTSSILAGAIMAAIYESAGRSYSTEALLHVILHLEQILTTGGGWQDQVGGLLPGIKIGRSKAQLPLRVEVEPISVPPGFTETFNQHLLLIYTGKTRLARNLLQDVVRSWYARLPFIVENTDQLVNTAEACAEAFRQGSLAQIGSSLDQYWQQKKVMAKGCEPASVSAMMAALKPLALGQSLAGAGGGGFLYLLTKEPHQADHVRDILSKTEGVADFSVHDVEVDLQGVLIQKKEGCLP</sequence>
<dbReference type="SUPFAM" id="SSF54211">
    <property type="entry name" value="Ribosomal protein S5 domain 2-like"/>
    <property type="match status" value="1"/>
</dbReference>
<evidence type="ECO:0000256" key="5">
    <source>
        <dbReference type="ARBA" id="ARBA00038121"/>
    </source>
</evidence>
<dbReference type="AlphaFoldDB" id="A0A8C4SSK8"/>
<evidence type="ECO:0000256" key="1">
    <source>
        <dbReference type="ARBA" id="ARBA00022679"/>
    </source>
</evidence>
<dbReference type="GO" id="GO:0050201">
    <property type="term" value="F:fucokinase activity"/>
    <property type="evidence" value="ECO:0007669"/>
    <property type="project" value="UniProtKB-EC"/>
</dbReference>